<protein>
    <submittedName>
        <fullName evidence="2">Uncharacterized protein</fullName>
    </submittedName>
</protein>
<evidence type="ECO:0000313" key="3">
    <source>
        <dbReference type="Proteomes" id="UP000011566"/>
    </source>
</evidence>
<dbReference type="PATRIC" id="fig|1132509.6.peg.478"/>
<keyword evidence="1" id="KW-0472">Membrane</keyword>
<dbReference type="Proteomes" id="UP000011566">
    <property type="component" value="Unassembled WGS sequence"/>
</dbReference>
<keyword evidence="3" id="KW-1185">Reference proteome</keyword>
<evidence type="ECO:0000313" key="2">
    <source>
        <dbReference type="EMBL" id="EMA41598.1"/>
    </source>
</evidence>
<keyword evidence="1" id="KW-0812">Transmembrane</keyword>
<accession>M0M8C2</accession>
<dbReference type="EMBL" id="AOMB01000005">
    <property type="protein sequence ID" value="EMA41598.1"/>
    <property type="molecule type" value="Genomic_DNA"/>
</dbReference>
<comment type="caution">
    <text evidence="2">The sequence shown here is derived from an EMBL/GenBank/DDBJ whole genome shotgun (WGS) entry which is preliminary data.</text>
</comment>
<feature type="transmembrane region" description="Helical" evidence="1">
    <location>
        <begin position="17"/>
        <end position="36"/>
    </location>
</feature>
<reference evidence="2 3" key="1">
    <citation type="journal article" date="2014" name="PLoS Genet.">
        <title>Phylogenetically driven sequencing of extremely halophilic archaea reveals strategies for static and dynamic osmo-response.</title>
        <authorList>
            <person name="Becker E.A."/>
            <person name="Seitzer P.M."/>
            <person name="Tritt A."/>
            <person name="Larsen D."/>
            <person name="Krusor M."/>
            <person name="Yao A.I."/>
            <person name="Wu D."/>
            <person name="Madern D."/>
            <person name="Eisen J.A."/>
            <person name="Darling A.E."/>
            <person name="Facciotti M.T."/>
        </authorList>
    </citation>
    <scope>NUCLEOTIDE SEQUENCE [LARGE SCALE GENOMIC DNA]</scope>
    <source>
        <strain evidence="2 3">100A6</strain>
    </source>
</reference>
<gene>
    <name evidence="2" type="ORF">C447_02050</name>
</gene>
<organism evidence="2 3">
    <name type="scientific">Halococcus hamelinensis 100A6</name>
    <dbReference type="NCBI Taxonomy" id="1132509"/>
    <lineage>
        <taxon>Archaea</taxon>
        <taxon>Methanobacteriati</taxon>
        <taxon>Methanobacteriota</taxon>
        <taxon>Stenosarchaea group</taxon>
        <taxon>Halobacteria</taxon>
        <taxon>Halobacteriales</taxon>
        <taxon>Halococcaceae</taxon>
        <taxon>Halococcus</taxon>
    </lineage>
</organism>
<dbReference type="RefSeq" id="WP_007690367.1">
    <property type="nucleotide sequence ID" value="NZ_AJRK01000055.1"/>
</dbReference>
<feature type="transmembrane region" description="Helical" evidence="1">
    <location>
        <begin position="42"/>
        <end position="62"/>
    </location>
</feature>
<sequence length="70" mass="7381">MVGPVSREERLSVSRRLKIGFVLLVGASAGLITFQGDPTLPVVALAVLVGLVVGVLLVLFAFPQGFAFRD</sequence>
<dbReference type="eggNOG" id="arCOG07558">
    <property type="taxonomic scope" value="Archaea"/>
</dbReference>
<name>M0M8C2_9EURY</name>
<keyword evidence="1" id="KW-1133">Transmembrane helix</keyword>
<evidence type="ECO:0000256" key="1">
    <source>
        <dbReference type="SAM" id="Phobius"/>
    </source>
</evidence>
<proteinExistence type="predicted"/>
<dbReference type="AlphaFoldDB" id="M0M8C2"/>